<dbReference type="RefSeq" id="WP_184190222.1">
    <property type="nucleotide sequence ID" value="NZ_JACHLE010000003.1"/>
</dbReference>
<accession>A0A840KKI1</accession>
<proteinExistence type="predicted"/>
<sequence length="629" mass="73575">MVKSLFFKKLYLQSLTPFEILEFYNHNNYSVKKKEQLFYINLWKDSISKDGSTESFNEYCIANNLSDTDISLMTSQINDFSSEIKFPLWINELKKVLNKINLQNKKFDVLNKEKPFYQLLFPFINSFYSSFKKNLESLNIALPNQNVINQLNDALYKDLFNVASLVLFNEFNKFIKEEKMCNIINDQDEGFYYEKFVDSVLLNQFQNLFLKYPMLSRKLVSKMSSYLDFVTTMFERFNTDILEIENSFNAELDKINQLHLNLGDQHNGGTTVIFEFKNSYKIVYKPVNVTITKAFNQFLNWIKINSDNELKSFRAVDKEDYGWLEYVEHTECNNIEEVKLYYERAGMLACITYFLNSSDYHFENLIAARDCPVLIDHETLINPQLKRKKMINKNSSQKIFGTVLETLLLPTGIKDAPSYLSGFGSSLELEQIAIIPKIKNCNKSNMSIVPEVLTKKLYRKNKPILNNKIENLINYQQEFKIGFEKIYKLILNNRTQLLSKNSPLNSFKNLKIRFINRRTSVYFKILKLLTKPEYLEDSIKYGLKLELMARAYNVNGNWSSLLSSERKQMLSGDIPAFYVNTLSNSIILSNEEVNIFRLNALDNIKSKIKKAGIDDFQYQISLIDEVIAL</sequence>
<evidence type="ECO:0000313" key="3">
    <source>
        <dbReference type="Proteomes" id="UP000592180"/>
    </source>
</evidence>
<dbReference type="PIRSF" id="PIRSF037228">
    <property type="entry name" value="Lant_mod_RumM"/>
    <property type="match status" value="1"/>
</dbReference>
<evidence type="ECO:0000259" key="1">
    <source>
        <dbReference type="Pfam" id="PF13575"/>
    </source>
</evidence>
<feature type="domain" description="Lantibiotic biosynthesis protein dehydration" evidence="1">
    <location>
        <begin position="212"/>
        <end position="579"/>
    </location>
</feature>
<protein>
    <submittedName>
        <fullName evidence="2">Type 2 lantibiotic biosynthesis protein LanM</fullName>
    </submittedName>
</protein>
<name>A0A840KKI1_9FLAO</name>
<dbReference type="EMBL" id="JACHLE010000003">
    <property type="protein sequence ID" value="MBB4807372.1"/>
    <property type="molecule type" value="Genomic_DNA"/>
</dbReference>
<dbReference type="InterPro" id="IPR017146">
    <property type="entry name" value="Lanti_2_LanM"/>
</dbReference>
<reference evidence="2 3" key="1">
    <citation type="submission" date="2020-08" db="EMBL/GenBank/DDBJ databases">
        <title>Functional genomics of gut bacteria from endangered species of beetles.</title>
        <authorList>
            <person name="Carlos-Shanley C."/>
        </authorList>
    </citation>
    <scope>NUCLEOTIDE SEQUENCE [LARGE SCALE GENOMIC DNA]</scope>
    <source>
        <strain evidence="2 3">S00151</strain>
    </source>
</reference>
<evidence type="ECO:0000313" key="2">
    <source>
        <dbReference type="EMBL" id="MBB4807372.1"/>
    </source>
</evidence>
<dbReference type="Pfam" id="PF13575">
    <property type="entry name" value="DUF4135"/>
    <property type="match status" value="1"/>
</dbReference>
<organism evidence="2 3">
    <name type="scientific">Chryseobacterium defluvii</name>
    <dbReference type="NCBI Taxonomy" id="160396"/>
    <lineage>
        <taxon>Bacteria</taxon>
        <taxon>Pseudomonadati</taxon>
        <taxon>Bacteroidota</taxon>
        <taxon>Flavobacteriia</taxon>
        <taxon>Flavobacteriales</taxon>
        <taxon>Weeksellaceae</taxon>
        <taxon>Chryseobacterium group</taxon>
        <taxon>Chryseobacterium</taxon>
    </lineage>
</organism>
<comment type="caution">
    <text evidence="2">The sequence shown here is derived from an EMBL/GenBank/DDBJ whole genome shotgun (WGS) entry which is preliminary data.</text>
</comment>
<dbReference type="InterPro" id="IPR025410">
    <property type="entry name" value="Lant_dehyd"/>
</dbReference>
<dbReference type="AlphaFoldDB" id="A0A840KKI1"/>
<gene>
    <name evidence="2" type="ORF">HNP38_002676</name>
</gene>
<dbReference type="NCBIfam" id="TIGR03897">
    <property type="entry name" value="lanti_2_LanM"/>
    <property type="match status" value="1"/>
</dbReference>
<dbReference type="Proteomes" id="UP000592180">
    <property type="component" value="Unassembled WGS sequence"/>
</dbReference>
<keyword evidence="3" id="KW-1185">Reference proteome</keyword>